<dbReference type="InterPro" id="IPR002223">
    <property type="entry name" value="Kunitz_BPTI"/>
</dbReference>
<evidence type="ECO:0000256" key="4">
    <source>
        <dbReference type="ARBA" id="ARBA00022729"/>
    </source>
</evidence>
<feature type="domain" description="BPTI/Kunitz inhibitor" evidence="9">
    <location>
        <begin position="1112"/>
        <end position="1162"/>
    </location>
</feature>
<feature type="domain" description="VWFD" evidence="10">
    <location>
        <begin position="453"/>
        <end position="638"/>
    </location>
</feature>
<evidence type="ECO:0000313" key="11">
    <source>
        <dbReference type="EMBL" id="CAG7830632.1"/>
    </source>
</evidence>
<comment type="subcellular location">
    <subcellularLocation>
        <location evidence="1">Secreted</location>
    </subcellularLocation>
</comment>
<dbReference type="InterPro" id="IPR050098">
    <property type="entry name" value="TFPI/VKTCI-like"/>
</dbReference>
<feature type="region of interest" description="Disordered" evidence="7">
    <location>
        <begin position="686"/>
        <end position="711"/>
    </location>
</feature>
<dbReference type="InterPro" id="IPR001846">
    <property type="entry name" value="VWF_type-D"/>
</dbReference>
<dbReference type="EMBL" id="CAJVCH010556805">
    <property type="protein sequence ID" value="CAG7830632.1"/>
    <property type="molecule type" value="Genomic_DNA"/>
</dbReference>
<evidence type="ECO:0000256" key="5">
    <source>
        <dbReference type="ARBA" id="ARBA00022900"/>
    </source>
</evidence>
<feature type="compositionally biased region" description="Acidic residues" evidence="7">
    <location>
        <begin position="692"/>
        <end position="702"/>
    </location>
</feature>
<protein>
    <submittedName>
        <fullName evidence="11">Uncharacterized protein</fullName>
    </submittedName>
</protein>
<evidence type="ECO:0000259" key="10">
    <source>
        <dbReference type="PROSITE" id="PS51233"/>
    </source>
</evidence>
<evidence type="ECO:0000259" key="9">
    <source>
        <dbReference type="PROSITE" id="PS50279"/>
    </source>
</evidence>
<dbReference type="InterPro" id="IPR057774">
    <property type="entry name" value="D8C_UMOD/GP2/OIT3-like"/>
</dbReference>
<keyword evidence="5" id="KW-0722">Serine protease inhibitor</keyword>
<evidence type="ECO:0000256" key="6">
    <source>
        <dbReference type="ARBA" id="ARBA00023157"/>
    </source>
</evidence>
<accession>A0A8J2LHA1</accession>
<evidence type="ECO:0000256" key="3">
    <source>
        <dbReference type="ARBA" id="ARBA00022690"/>
    </source>
</evidence>
<dbReference type="PROSITE" id="PS50279">
    <property type="entry name" value="BPTI_KUNITZ_2"/>
    <property type="match status" value="2"/>
</dbReference>
<gene>
    <name evidence="11" type="ORF">AFUS01_LOCUS40421</name>
</gene>
<feature type="chain" id="PRO_5035185334" evidence="8">
    <location>
        <begin position="24"/>
        <end position="1275"/>
    </location>
</feature>
<dbReference type="AlphaFoldDB" id="A0A8J2LHA1"/>
<organism evidence="11 12">
    <name type="scientific">Allacma fusca</name>
    <dbReference type="NCBI Taxonomy" id="39272"/>
    <lineage>
        <taxon>Eukaryota</taxon>
        <taxon>Metazoa</taxon>
        <taxon>Ecdysozoa</taxon>
        <taxon>Arthropoda</taxon>
        <taxon>Hexapoda</taxon>
        <taxon>Collembola</taxon>
        <taxon>Symphypleona</taxon>
        <taxon>Sminthuridae</taxon>
        <taxon>Allacma</taxon>
    </lineage>
</organism>
<dbReference type="PROSITE" id="PS00280">
    <property type="entry name" value="BPTI_KUNITZ_1"/>
    <property type="match status" value="2"/>
</dbReference>
<dbReference type="Pfam" id="PF26129">
    <property type="entry name" value="Vwde"/>
    <property type="match status" value="1"/>
</dbReference>
<keyword evidence="6" id="KW-1015">Disulfide bond</keyword>
<dbReference type="Pfam" id="PF23283">
    <property type="entry name" value="D8C_UMOD"/>
    <property type="match status" value="1"/>
</dbReference>
<evidence type="ECO:0000256" key="7">
    <source>
        <dbReference type="SAM" id="MobiDB-lite"/>
    </source>
</evidence>
<dbReference type="Pfam" id="PF00014">
    <property type="entry name" value="Kunitz_BPTI"/>
    <property type="match status" value="2"/>
</dbReference>
<dbReference type="PANTHER" id="PTHR10083">
    <property type="entry name" value="KUNITZ-TYPE PROTEASE INHIBITOR-RELATED"/>
    <property type="match status" value="1"/>
</dbReference>
<dbReference type="SMART" id="SM00216">
    <property type="entry name" value="VWD"/>
    <property type="match status" value="1"/>
</dbReference>
<dbReference type="GO" id="GO:0005615">
    <property type="term" value="C:extracellular space"/>
    <property type="evidence" value="ECO:0007669"/>
    <property type="project" value="TreeGrafter"/>
</dbReference>
<evidence type="ECO:0000256" key="2">
    <source>
        <dbReference type="ARBA" id="ARBA00022525"/>
    </source>
</evidence>
<dbReference type="GO" id="GO:0004867">
    <property type="term" value="F:serine-type endopeptidase inhibitor activity"/>
    <property type="evidence" value="ECO:0007669"/>
    <property type="project" value="UniProtKB-KW"/>
</dbReference>
<dbReference type="PANTHER" id="PTHR10083:SF381">
    <property type="entry name" value="BPTI_KUNITZ INHIBITOR DOMAIN-CONTAINING PROTEIN"/>
    <property type="match status" value="1"/>
</dbReference>
<reference evidence="11" key="1">
    <citation type="submission" date="2021-06" db="EMBL/GenBank/DDBJ databases">
        <authorList>
            <person name="Hodson N. C."/>
            <person name="Mongue J. A."/>
            <person name="Jaron S. K."/>
        </authorList>
    </citation>
    <scope>NUCLEOTIDE SEQUENCE</scope>
</reference>
<keyword evidence="4 8" id="KW-0732">Signal</keyword>
<feature type="region of interest" description="Disordered" evidence="7">
    <location>
        <begin position="331"/>
        <end position="351"/>
    </location>
</feature>
<dbReference type="PROSITE" id="PS51233">
    <property type="entry name" value="VWFD"/>
    <property type="match status" value="1"/>
</dbReference>
<keyword evidence="3" id="KW-0646">Protease inhibitor</keyword>
<keyword evidence="2" id="KW-0964">Secreted</keyword>
<feature type="domain" description="BPTI/Kunitz inhibitor" evidence="9">
    <location>
        <begin position="1213"/>
        <end position="1263"/>
    </location>
</feature>
<evidence type="ECO:0000313" key="12">
    <source>
        <dbReference type="Proteomes" id="UP000708208"/>
    </source>
</evidence>
<name>A0A8J2LHA1_9HEXA</name>
<comment type="caution">
    <text evidence="11">The sequence shown here is derived from an EMBL/GenBank/DDBJ whole genome shotgun (WGS) entry which is preliminary data.</text>
</comment>
<keyword evidence="12" id="KW-1185">Reference proteome</keyword>
<sequence>MARCIRCLVLLLHLTYLFITVGSQYRDPHFYDEDYHHDDEPTNHQSQKAINPCHPSYHRLINNQPNRSYNYRFGTASRREQALCDRDLTPGWYRFNSLAGNTIPTSCPGVNYCGTRAPVWMKGTIPSTEEGIVKATGCVSVQGKCCTTQIQMLVRNCSDFIVYHLQPTPACPSAYCVGYEVPCPAGLSSESGYTPCHFPVDLLETKVSYGFSKDKSKLQFFCDVTLGGHVVPESVSLEIEWIVDEETVQAETFGLLQQHKGVLKEDKWNIGQVLQCRARARHVTINTFTSVVTSPPFNTGVLVINPIALSANEGAEPVYVEFQPSVPITCPKKEKPKKKKKQEEEEEEEEDCCVTFDVSTRGPPSPPRCASGNPFDMVVLNSCSYKVCADEWNTTHRVPIWAVNDGLVGGSSNTPESYSTVFIDIRTGETGNPPRWAEIALPTQEIHIEHADVEAKCTANDFITTFDELTYTNDLEGNFILYRHQTLPYEVQLHLRRCNKRALCNCAVAIRFGDVMVAADVCSTGRMRFWSYTIDGNYIEPAKIAHLPQIIRIDDGRSFQIQLPSGTRVNLGPNLSFINIHASLSDLEHTSGLCGTFDRNRENDFVTFKGQQACPISKNISACVDYVKSWRLATEQSLFVGAFSSDGHHGDDEAHDEGPGYGQCSCSSLKKPKEIELRPKSKAKFTYPYEDFQPEEPQEEESESSKCHTSPCVDPRGVDITSQFLELVLDEDFSADDEQFGKQVTNAAEIRPVFTNAIQNPALAQAMPKGEWTNDDADLFCRGIIEGMPATTLCRDIAHINVESFINECKREIMHTKSTAWISDALEHLRWECRDQVYHNLSIWEPQLGRQYGTPPIAIMSSLCLNNCTGVGNCENGQCHCFKGYAGADCSVNINLAPVISALNHNGVCDIRAKPCSELLVWGDKFADHSGIKCHFDVYRSASVKSVPVLSESLTTNGKLFTYQSILCDVPELAIHDAKISSFYIPGEGLDKTRTLMRVRVSYGSDSPPSVAVDFTIFDSLCWACDSPLTCQPQPSQSCNVLSEPFNTGDPFQQHSSFNTPTLGFAQSNSPLQYSPSDVSGFTPSNVPGGLITPVHSIQQQAHLHPQLGNPCFLPKDTGPCRNDILRHFFDSSAGKCRPFIYGGCQGNSNNFLTEQDCTLACSTPPGPPTVPASGISAQSSSPQAQPAPTEIHGQFAAHHETYRDLQNIPEKCRQGNNPGPCQEEIVRYYFDSIMKKCRPFIYGGCGGNSNNFQTKSLCAQECERTPQTENPLAG</sequence>
<dbReference type="Pfam" id="PF00094">
    <property type="entry name" value="VWD"/>
    <property type="match status" value="1"/>
</dbReference>
<dbReference type="CDD" id="cd00109">
    <property type="entry name" value="Kunitz-type"/>
    <property type="match status" value="2"/>
</dbReference>
<feature type="signal peptide" evidence="8">
    <location>
        <begin position="1"/>
        <end position="23"/>
    </location>
</feature>
<dbReference type="InterPro" id="IPR058727">
    <property type="entry name" value="Helical_Vwde"/>
</dbReference>
<dbReference type="Proteomes" id="UP000708208">
    <property type="component" value="Unassembled WGS sequence"/>
</dbReference>
<dbReference type="SMART" id="SM00131">
    <property type="entry name" value="KU"/>
    <property type="match status" value="2"/>
</dbReference>
<dbReference type="OrthoDB" id="5950222at2759"/>
<dbReference type="InterPro" id="IPR020901">
    <property type="entry name" value="Prtase_inh_Kunz-CS"/>
</dbReference>
<proteinExistence type="predicted"/>
<evidence type="ECO:0000256" key="8">
    <source>
        <dbReference type="SAM" id="SignalP"/>
    </source>
</evidence>
<evidence type="ECO:0000256" key="1">
    <source>
        <dbReference type="ARBA" id="ARBA00004613"/>
    </source>
</evidence>